<dbReference type="GO" id="GO:0006488">
    <property type="term" value="P:dolichol-linked oligosaccharide biosynthetic process"/>
    <property type="evidence" value="ECO:0007669"/>
    <property type="project" value="UniProtKB-UniRule"/>
</dbReference>
<accession>A0A0D8XBU3</accession>
<evidence type="ECO:0000259" key="10">
    <source>
        <dbReference type="Pfam" id="PF02544"/>
    </source>
</evidence>
<keyword evidence="12" id="KW-1185">Reference proteome</keyword>
<dbReference type="EC" id="1.3.1.94" evidence="2 9"/>
<organism evidence="11 12">
    <name type="scientific">Dictyocaulus viviparus</name>
    <name type="common">Bovine lungworm</name>
    <dbReference type="NCBI Taxonomy" id="29172"/>
    <lineage>
        <taxon>Eukaryota</taxon>
        <taxon>Metazoa</taxon>
        <taxon>Ecdysozoa</taxon>
        <taxon>Nematoda</taxon>
        <taxon>Chromadorea</taxon>
        <taxon>Rhabditida</taxon>
        <taxon>Rhabditina</taxon>
        <taxon>Rhabditomorpha</taxon>
        <taxon>Strongyloidea</taxon>
        <taxon>Metastrongylidae</taxon>
        <taxon>Dictyocaulus</taxon>
    </lineage>
</organism>
<evidence type="ECO:0000256" key="6">
    <source>
        <dbReference type="ARBA" id="ARBA00046320"/>
    </source>
</evidence>
<evidence type="ECO:0000313" key="12">
    <source>
        <dbReference type="Proteomes" id="UP000053766"/>
    </source>
</evidence>
<dbReference type="AlphaFoldDB" id="A0A0D8XBU3"/>
<feature type="transmembrane region" description="Helical" evidence="9">
    <location>
        <begin position="151"/>
        <end position="169"/>
    </location>
</feature>
<dbReference type="Pfam" id="PF02544">
    <property type="entry name" value="Steroid_dh"/>
    <property type="match status" value="1"/>
</dbReference>
<reference evidence="12" key="2">
    <citation type="journal article" date="2016" name="Sci. Rep.">
        <title>Dictyocaulus viviparus genome, variome and transcriptome elucidate lungworm biology and support future intervention.</title>
        <authorList>
            <person name="McNulty S.N."/>
            <person name="Strube C."/>
            <person name="Rosa B.A."/>
            <person name="Martin J.C."/>
            <person name="Tyagi R."/>
            <person name="Choi Y.J."/>
            <person name="Wang Q."/>
            <person name="Hallsworth Pepin K."/>
            <person name="Zhang X."/>
            <person name="Ozersky P."/>
            <person name="Wilson R.K."/>
            <person name="Sternberg P.W."/>
            <person name="Gasser R.B."/>
            <person name="Mitreva M."/>
        </authorList>
    </citation>
    <scope>NUCLEOTIDE SEQUENCE [LARGE SCALE GENOMIC DNA]</scope>
    <source>
        <strain evidence="12">HannoverDv2000</strain>
    </source>
</reference>
<dbReference type="InterPro" id="IPR001104">
    <property type="entry name" value="3-oxo-5_a-steroid_4-DH_C"/>
</dbReference>
<sequence length="384" mass="43971">MLPPLLPFYLVAVTLGLSLACTLTLFVPSCPPIVPALTTYGVSALYLRDRIKFIQVISVPKRWFWHFYLLGSFCVISWLLFCGAISYGMASPSDALKDLFGLLTPAKPRYNWSTTVLGLFLILLHVMRRLWEAVSTLQLCISVYSDTTMNIFHYIVGLIHYTILPLTIVCESRGLVETKNGVFLFKKNKCCCFNNVVDYLNSFTCVLVFSLTRHDIKIQVFGNITAVSQVIDITKRELSRLKATHPSSNRPLCLGHHVFTTKTISPWQWFGIALFLICNREQHHISREIAALRRAPDGSGLIFNYCHGICYGGWFEYVSCPHFLFEMGIYISLWMVLSNAYVFQFLVIFVVVNQLFAGQITHRWYRRTFKAYPIDRKAVVPFIL</sequence>
<evidence type="ECO:0000256" key="2">
    <source>
        <dbReference type="ARBA" id="ARBA00012522"/>
    </source>
</evidence>
<dbReference type="Proteomes" id="UP000053766">
    <property type="component" value="Unassembled WGS sequence"/>
</dbReference>
<dbReference type="GO" id="GO:0160198">
    <property type="term" value="F:polyprenal reductase activity"/>
    <property type="evidence" value="ECO:0007669"/>
    <property type="project" value="UniProtKB-EC"/>
</dbReference>
<dbReference type="PANTHER" id="PTHR14624">
    <property type="entry name" value="DFG10 PROTEIN"/>
    <property type="match status" value="1"/>
</dbReference>
<comment type="function">
    <text evidence="9">Plays a key role in early steps of protein N-linked glycosylation by being involved in the conversion of polyprenol into dolichol. Acts as a polyprenal reductase that mediates the reduction of polyprenal into dolichal in a NADP-dependent mechanism. Dolichols are required for the synthesis of dolichol-linked monosaccharides and the oligosaccharide precursor used for N-glycosylation.</text>
</comment>
<dbReference type="OrthoDB" id="5788137at2759"/>
<evidence type="ECO:0000256" key="8">
    <source>
        <dbReference type="ARBA" id="ARBA00049427"/>
    </source>
</evidence>
<dbReference type="PROSITE" id="PS50244">
    <property type="entry name" value="S5A_REDUCTASE"/>
    <property type="match status" value="1"/>
</dbReference>
<dbReference type="STRING" id="29172.A0A0D8XBU3"/>
<dbReference type="GO" id="GO:0016095">
    <property type="term" value="P:polyprenol catabolic process"/>
    <property type="evidence" value="ECO:0007669"/>
    <property type="project" value="UniProtKB-UniRule"/>
</dbReference>
<feature type="transmembrane region" description="Helical" evidence="9">
    <location>
        <begin position="67"/>
        <end position="90"/>
    </location>
</feature>
<comment type="subcellular location">
    <subcellularLocation>
        <location evidence="1">Endomembrane system</location>
        <topology evidence="1">Multi-pass membrane protein</topology>
    </subcellularLocation>
    <subcellularLocation>
        <location evidence="9">Endoplasmic reticulum membrane</location>
    </subcellularLocation>
</comment>
<evidence type="ECO:0000256" key="7">
    <source>
        <dbReference type="ARBA" id="ARBA00047186"/>
    </source>
</evidence>
<dbReference type="PANTHER" id="PTHR14624:SF0">
    <property type="entry name" value="POLYPRENOL REDUCTASE"/>
    <property type="match status" value="1"/>
</dbReference>
<name>A0A0D8XBU3_DICVI</name>
<evidence type="ECO:0000256" key="4">
    <source>
        <dbReference type="ARBA" id="ARBA00022989"/>
    </source>
</evidence>
<keyword evidence="9" id="KW-0521">NADP</keyword>
<keyword evidence="3 9" id="KW-0812">Transmembrane</keyword>
<comment type="pathway">
    <text evidence="9">Protein modification; protein glycosylation.</text>
</comment>
<feature type="transmembrane region" description="Helical" evidence="9">
    <location>
        <begin position="30"/>
        <end position="47"/>
    </location>
</feature>
<evidence type="ECO:0000256" key="1">
    <source>
        <dbReference type="ARBA" id="ARBA00004127"/>
    </source>
</evidence>
<keyword evidence="9" id="KW-0256">Endoplasmic reticulum</keyword>
<proteinExistence type="inferred from homology"/>
<keyword evidence="9" id="KW-0560">Oxidoreductase</keyword>
<comment type="similarity">
    <text evidence="6 9">Belongs to the steroid 5-alpha reductase family. Polyprenal reductase subfamily.</text>
</comment>
<evidence type="ECO:0000313" key="11">
    <source>
        <dbReference type="EMBL" id="KJH42063.1"/>
    </source>
</evidence>
<protein>
    <recommendedName>
        <fullName evidence="7 9">Polyprenal reductase</fullName>
        <ecNumber evidence="2 9">1.3.1.94</ecNumber>
    </recommendedName>
</protein>
<feature type="domain" description="3-oxo-5-alpha-steroid 4-dehydrogenase C-terminal" evidence="10">
    <location>
        <begin position="269"/>
        <end position="384"/>
    </location>
</feature>
<dbReference type="GO" id="GO:0102389">
    <property type="term" value="F:polyprenol reductase activity"/>
    <property type="evidence" value="ECO:0007669"/>
    <property type="project" value="UniProtKB-UniRule"/>
</dbReference>
<dbReference type="EMBL" id="KN716715">
    <property type="protein sequence ID" value="KJH42063.1"/>
    <property type="molecule type" value="Genomic_DNA"/>
</dbReference>
<keyword evidence="4 9" id="KW-1133">Transmembrane helix</keyword>
<comment type="catalytic activity">
    <reaction evidence="8 9">
        <text>a di-trans,poly-cis-dolichal + NADP(+) = a di-trans,poly-cis-polyprenal + NADPH + H(+)</text>
        <dbReference type="Rhea" id="RHEA:80727"/>
        <dbReference type="Rhea" id="RHEA-COMP:19536"/>
        <dbReference type="Rhea" id="RHEA-COMP:19537"/>
        <dbReference type="ChEBI" id="CHEBI:15378"/>
        <dbReference type="ChEBI" id="CHEBI:57783"/>
        <dbReference type="ChEBI" id="CHEBI:58349"/>
        <dbReference type="ChEBI" id="CHEBI:231623"/>
        <dbReference type="ChEBI" id="CHEBI:231637"/>
        <dbReference type="EC" id="1.3.1.94"/>
    </reaction>
    <physiologicalReaction direction="right-to-left" evidence="8 9">
        <dbReference type="Rhea" id="RHEA:80729"/>
    </physiologicalReaction>
</comment>
<gene>
    <name evidence="11" type="ORF">DICVIV_11948</name>
</gene>
<dbReference type="InterPro" id="IPR039698">
    <property type="entry name" value="Dfg10/SRD5A3"/>
</dbReference>
<keyword evidence="5 9" id="KW-0472">Membrane</keyword>
<feature type="transmembrane region" description="Helical" evidence="9">
    <location>
        <begin position="329"/>
        <end position="357"/>
    </location>
</feature>
<reference evidence="11 12" key="1">
    <citation type="submission" date="2013-11" db="EMBL/GenBank/DDBJ databases">
        <title>Draft genome of the bovine lungworm Dictyocaulus viviparus.</title>
        <authorList>
            <person name="Mitreva M."/>
        </authorList>
    </citation>
    <scope>NUCLEOTIDE SEQUENCE [LARGE SCALE GENOMIC DNA]</scope>
    <source>
        <strain evidence="11 12">HannoverDv2000</strain>
    </source>
</reference>
<evidence type="ECO:0000256" key="3">
    <source>
        <dbReference type="ARBA" id="ARBA00022692"/>
    </source>
</evidence>
<evidence type="ECO:0000256" key="9">
    <source>
        <dbReference type="RuleBase" id="RU367081"/>
    </source>
</evidence>
<dbReference type="UniPathway" id="UPA00378"/>
<dbReference type="GO" id="GO:0003865">
    <property type="term" value="F:3-oxo-5-alpha-steroid 4-dehydrogenase activity"/>
    <property type="evidence" value="ECO:0007669"/>
    <property type="project" value="TreeGrafter"/>
</dbReference>
<feature type="transmembrane region" description="Helical" evidence="9">
    <location>
        <begin position="110"/>
        <end position="131"/>
    </location>
</feature>
<dbReference type="GO" id="GO:0005789">
    <property type="term" value="C:endoplasmic reticulum membrane"/>
    <property type="evidence" value="ECO:0007669"/>
    <property type="project" value="UniProtKB-SubCell"/>
</dbReference>
<evidence type="ECO:0000256" key="5">
    <source>
        <dbReference type="ARBA" id="ARBA00023136"/>
    </source>
</evidence>